<comment type="subunit">
    <text evidence="4 16">Homodimer.</text>
</comment>
<dbReference type="Gene3D" id="2.40.50.140">
    <property type="entry name" value="Nucleic acid-binding proteins"/>
    <property type="match status" value="1"/>
</dbReference>
<dbReference type="InterPro" id="IPR012340">
    <property type="entry name" value="NA-bd_OB-fold"/>
</dbReference>
<dbReference type="NCBIfam" id="TIGR00398">
    <property type="entry name" value="metG"/>
    <property type="match status" value="1"/>
</dbReference>
<evidence type="ECO:0000256" key="11">
    <source>
        <dbReference type="ARBA" id="ARBA00022840"/>
    </source>
</evidence>
<dbReference type="CDD" id="cd07957">
    <property type="entry name" value="Anticodon_Ia_Met"/>
    <property type="match status" value="1"/>
</dbReference>
<dbReference type="Gene3D" id="1.10.730.10">
    <property type="entry name" value="Isoleucyl-tRNA Synthetase, Domain 1"/>
    <property type="match status" value="1"/>
</dbReference>
<dbReference type="PANTHER" id="PTHR45765:SF1">
    <property type="entry name" value="METHIONINE--TRNA LIGASE, CYTOPLASMIC"/>
    <property type="match status" value="1"/>
</dbReference>
<evidence type="ECO:0000256" key="8">
    <source>
        <dbReference type="ARBA" id="ARBA00022723"/>
    </source>
</evidence>
<evidence type="ECO:0000259" key="18">
    <source>
        <dbReference type="PROSITE" id="PS50886"/>
    </source>
</evidence>
<dbReference type="Gene3D" id="3.40.50.620">
    <property type="entry name" value="HUPs"/>
    <property type="match status" value="1"/>
</dbReference>
<keyword evidence="6 16" id="KW-0820">tRNA-binding</keyword>
<evidence type="ECO:0000256" key="10">
    <source>
        <dbReference type="ARBA" id="ARBA00022833"/>
    </source>
</evidence>
<evidence type="ECO:0000256" key="16">
    <source>
        <dbReference type="HAMAP-Rule" id="MF_00098"/>
    </source>
</evidence>
<evidence type="ECO:0000256" key="14">
    <source>
        <dbReference type="ARBA" id="ARBA00023146"/>
    </source>
</evidence>
<keyword evidence="13 16" id="KW-0648">Protein biosynthesis</keyword>
<feature type="region of interest" description="Disordered" evidence="17">
    <location>
        <begin position="588"/>
        <end position="619"/>
    </location>
</feature>
<comment type="similarity">
    <text evidence="3 16">Belongs to the class-I aminoacyl-tRNA synthetase family. MetG type 1 subfamily.</text>
</comment>
<dbReference type="FunFam" id="2.40.50.140:FF:000042">
    <property type="entry name" value="Methionine--tRNA ligase"/>
    <property type="match status" value="1"/>
</dbReference>
<evidence type="ECO:0000256" key="17">
    <source>
        <dbReference type="SAM" id="MobiDB-lite"/>
    </source>
</evidence>
<dbReference type="InterPro" id="IPR033911">
    <property type="entry name" value="MetRS_core"/>
</dbReference>
<dbReference type="Gene3D" id="2.20.28.20">
    <property type="entry name" value="Methionyl-tRNA synthetase, Zn-domain"/>
    <property type="match status" value="1"/>
</dbReference>
<evidence type="ECO:0000256" key="5">
    <source>
        <dbReference type="ARBA" id="ARBA00022490"/>
    </source>
</evidence>
<dbReference type="SUPFAM" id="SSF52374">
    <property type="entry name" value="Nucleotidylyl transferase"/>
    <property type="match status" value="1"/>
</dbReference>
<keyword evidence="5 16" id="KW-0963">Cytoplasm</keyword>
<feature type="binding site" evidence="16">
    <location>
        <position position="144"/>
    </location>
    <ligand>
        <name>Zn(2+)</name>
        <dbReference type="ChEBI" id="CHEBI:29105"/>
    </ligand>
</feature>
<dbReference type="GO" id="GO:0006431">
    <property type="term" value="P:methionyl-tRNA aminoacylation"/>
    <property type="evidence" value="ECO:0007669"/>
    <property type="project" value="UniProtKB-UniRule"/>
</dbReference>
<dbReference type="PROSITE" id="PS00178">
    <property type="entry name" value="AA_TRNA_LIGASE_I"/>
    <property type="match status" value="1"/>
</dbReference>
<dbReference type="GO" id="GO:0046872">
    <property type="term" value="F:metal ion binding"/>
    <property type="evidence" value="ECO:0007669"/>
    <property type="project" value="UniProtKB-KW"/>
</dbReference>
<feature type="binding site" evidence="16">
    <location>
        <position position="157"/>
    </location>
    <ligand>
        <name>Zn(2+)</name>
        <dbReference type="ChEBI" id="CHEBI:29105"/>
    </ligand>
</feature>
<evidence type="ECO:0000256" key="4">
    <source>
        <dbReference type="ARBA" id="ARBA00011738"/>
    </source>
</evidence>
<dbReference type="AlphaFoldDB" id="A0A1I5D9N6"/>
<proteinExistence type="inferred from homology"/>
<dbReference type="Pfam" id="PF01588">
    <property type="entry name" value="tRNA_bind"/>
    <property type="match status" value="1"/>
</dbReference>
<evidence type="ECO:0000256" key="15">
    <source>
        <dbReference type="ARBA" id="ARBA00047364"/>
    </source>
</evidence>
<dbReference type="InterPro" id="IPR041872">
    <property type="entry name" value="Anticodon_Met"/>
</dbReference>
<dbReference type="SUPFAM" id="SSF50249">
    <property type="entry name" value="Nucleic acid-binding proteins"/>
    <property type="match status" value="1"/>
</dbReference>
<keyword evidence="20" id="KW-1185">Reference proteome</keyword>
<dbReference type="GO" id="GO:0005829">
    <property type="term" value="C:cytosol"/>
    <property type="evidence" value="ECO:0007669"/>
    <property type="project" value="TreeGrafter"/>
</dbReference>
<evidence type="ECO:0000256" key="6">
    <source>
        <dbReference type="ARBA" id="ARBA00022555"/>
    </source>
</evidence>
<dbReference type="InterPro" id="IPR001412">
    <property type="entry name" value="aa-tRNA-synth_I_CS"/>
</dbReference>
<dbReference type="InterPro" id="IPR004495">
    <property type="entry name" value="Met-tRNA-synth_bsu_C"/>
</dbReference>
<evidence type="ECO:0000313" key="20">
    <source>
        <dbReference type="Proteomes" id="UP000183107"/>
    </source>
</evidence>
<dbReference type="SUPFAM" id="SSF47323">
    <property type="entry name" value="Anticodon-binding domain of a subclass of class I aminoacyl-tRNA synthetases"/>
    <property type="match status" value="1"/>
</dbReference>
<dbReference type="GO" id="GO:0004825">
    <property type="term" value="F:methionine-tRNA ligase activity"/>
    <property type="evidence" value="ECO:0007669"/>
    <property type="project" value="UniProtKB-UniRule"/>
</dbReference>
<sequence>MTKRKILVTSALPYANGSIHLGHLVEYIQTDIWVRFQKMQGHEVHYVCADDTHGTPIMLRAELEGITPKQLIDRVWQEHKIDFDGFHVDFDSYYTTDSPENQEFCEDIYRQLEAKDLIAKRSVEQFYDPVKQMFLPDRYIKGECPKCHARDQYGDSCEACGATYSPTDLIDPYSAVSGAKPERRASKHHFFKLSDPRCKVFLKEWVFESLSSQSGVSLEMKPRLQPEAANKMNEWLSAGLTDWDISRDAPYFGFPIPGTARKKFFYVWLDAPVGYFGSFKHYFRQKNRSQAEIDEFLRPGGSTEMVHFIGKDILYFHALFWPAMLEFSGYRTPTQIYAHGFLTVNGQKMSKSRGTFITAESYLKQGLNPEWLRYYYAAKLNDSMEDIDLNFDDFTARVNSDLVGKYVNIASRCAGFIIKKFDGKLTHTISEANRKWFNQFLFCQLGEGDTFLGRHISIANFYERREFSKAIKEIMQAADVANQYVDRMKPWILAKNGQNDRELHEVCSVALNMFRILTVYLKPVLPELAGNAEQFLGLDTLTWKDANSQNRLLPDGHQINDYEHLMTRIDPLQIDMLVKANKESLQSAVSPSQAGPAVQAMEKSPVVAPSPGEEGGREKSVAGAMITIDDFTRIDLRVAKIVNAEHVEGADKLLKLTLDAGSDRRTVFAGIKSAYDPEQLKGRLTIMVANLAPRKMKFGISEGMVLAAGDGEGPYLLSPDEGAQPGMKVK</sequence>
<protein>
    <recommendedName>
        <fullName evidence="16">Methionine--tRNA ligase</fullName>
        <ecNumber evidence="16">6.1.1.10</ecNumber>
    </recommendedName>
    <alternativeName>
        <fullName evidence="16">Methionyl-tRNA synthetase</fullName>
        <shortName evidence="16">MetRS</shortName>
    </alternativeName>
</protein>
<keyword evidence="12 16" id="KW-0694">RNA-binding</keyword>
<dbReference type="InterPro" id="IPR029038">
    <property type="entry name" value="MetRS_Zn"/>
</dbReference>
<evidence type="ECO:0000256" key="3">
    <source>
        <dbReference type="ARBA" id="ARBA00008258"/>
    </source>
</evidence>
<dbReference type="EC" id="6.1.1.10" evidence="16"/>
<dbReference type="FunFam" id="2.20.28.20:FF:000001">
    <property type="entry name" value="Methionine--tRNA ligase"/>
    <property type="match status" value="1"/>
</dbReference>
<keyword evidence="8 16" id="KW-0479">Metal-binding</keyword>
<feature type="short sequence motif" description="'HIGH' region" evidence="16">
    <location>
        <begin position="13"/>
        <end position="23"/>
    </location>
</feature>
<dbReference type="STRING" id="1266925.GCA_000619905_02617"/>
<dbReference type="PRINTS" id="PR01041">
    <property type="entry name" value="TRNASYNTHMET"/>
</dbReference>
<evidence type="ECO:0000256" key="1">
    <source>
        <dbReference type="ARBA" id="ARBA00003314"/>
    </source>
</evidence>
<feature type="binding site" evidence="16">
    <location>
        <position position="351"/>
    </location>
    <ligand>
        <name>ATP</name>
        <dbReference type="ChEBI" id="CHEBI:30616"/>
    </ligand>
</feature>
<feature type="short sequence motif" description="'KMSKS' region" evidence="16">
    <location>
        <begin position="348"/>
        <end position="352"/>
    </location>
</feature>
<dbReference type="Pfam" id="PF19303">
    <property type="entry name" value="Anticodon_3"/>
    <property type="match status" value="1"/>
</dbReference>
<dbReference type="NCBIfam" id="TIGR00399">
    <property type="entry name" value="metG_C_term"/>
    <property type="match status" value="1"/>
</dbReference>
<evidence type="ECO:0000313" key="19">
    <source>
        <dbReference type="EMBL" id="SFN95922.1"/>
    </source>
</evidence>
<keyword evidence="10 16" id="KW-0862">Zinc</keyword>
<evidence type="ECO:0000256" key="12">
    <source>
        <dbReference type="ARBA" id="ARBA00022884"/>
    </source>
</evidence>
<dbReference type="RefSeq" id="WP_074797424.1">
    <property type="nucleotide sequence ID" value="NZ_FOVJ01000005.1"/>
</dbReference>
<name>A0A1I5D9N6_9PROT</name>
<dbReference type="InterPro" id="IPR014758">
    <property type="entry name" value="Met-tRNA_synth"/>
</dbReference>
<dbReference type="InterPro" id="IPR023458">
    <property type="entry name" value="Met-tRNA_ligase_1"/>
</dbReference>
<dbReference type="GO" id="GO:0000049">
    <property type="term" value="F:tRNA binding"/>
    <property type="evidence" value="ECO:0007669"/>
    <property type="project" value="UniProtKB-UniRule"/>
</dbReference>
<feature type="domain" description="TRNA-binding" evidence="18">
    <location>
        <begin position="630"/>
        <end position="730"/>
    </location>
</feature>
<organism evidence="19 20">
    <name type="scientific">Nitrosospira briensis</name>
    <dbReference type="NCBI Taxonomy" id="35799"/>
    <lineage>
        <taxon>Bacteria</taxon>
        <taxon>Pseudomonadati</taxon>
        <taxon>Pseudomonadota</taxon>
        <taxon>Betaproteobacteria</taxon>
        <taxon>Nitrosomonadales</taxon>
        <taxon>Nitrosomonadaceae</taxon>
        <taxon>Nitrosospira</taxon>
    </lineage>
</organism>
<dbReference type="Proteomes" id="UP000183107">
    <property type="component" value="Unassembled WGS sequence"/>
</dbReference>
<comment type="catalytic activity">
    <reaction evidence="15 16">
        <text>tRNA(Met) + L-methionine + ATP = L-methionyl-tRNA(Met) + AMP + diphosphate</text>
        <dbReference type="Rhea" id="RHEA:13481"/>
        <dbReference type="Rhea" id="RHEA-COMP:9667"/>
        <dbReference type="Rhea" id="RHEA-COMP:9698"/>
        <dbReference type="ChEBI" id="CHEBI:30616"/>
        <dbReference type="ChEBI" id="CHEBI:33019"/>
        <dbReference type="ChEBI" id="CHEBI:57844"/>
        <dbReference type="ChEBI" id="CHEBI:78442"/>
        <dbReference type="ChEBI" id="CHEBI:78530"/>
        <dbReference type="ChEBI" id="CHEBI:456215"/>
        <dbReference type="EC" id="6.1.1.10"/>
    </reaction>
</comment>
<evidence type="ECO:0000256" key="2">
    <source>
        <dbReference type="ARBA" id="ARBA00004496"/>
    </source>
</evidence>
<dbReference type="CDD" id="cd02800">
    <property type="entry name" value="tRNA_bind_EcMetRS_like"/>
    <property type="match status" value="1"/>
</dbReference>
<dbReference type="OrthoDB" id="9810191at2"/>
<dbReference type="EMBL" id="FOVJ01000005">
    <property type="protein sequence ID" value="SFN95922.1"/>
    <property type="molecule type" value="Genomic_DNA"/>
</dbReference>
<dbReference type="SUPFAM" id="SSF57770">
    <property type="entry name" value="Methionyl-tRNA synthetase (MetRS), Zn-domain"/>
    <property type="match status" value="1"/>
</dbReference>
<gene>
    <name evidence="16" type="primary">metG</name>
    <name evidence="19" type="ORF">SAMN05216386_2248</name>
</gene>
<reference evidence="20" key="1">
    <citation type="submission" date="2016-10" db="EMBL/GenBank/DDBJ databases">
        <authorList>
            <person name="Varghese N."/>
        </authorList>
    </citation>
    <scope>NUCLEOTIDE SEQUENCE [LARGE SCALE GENOMIC DNA]</scope>
    <source>
        <strain evidence="20">Nsp8</strain>
    </source>
</reference>
<dbReference type="InterPro" id="IPR002547">
    <property type="entry name" value="tRNA-bd_dom"/>
</dbReference>
<keyword evidence="14 16" id="KW-0030">Aminoacyl-tRNA synthetase</keyword>
<keyword evidence="7 16" id="KW-0436">Ligase</keyword>
<comment type="subcellular location">
    <subcellularLocation>
        <location evidence="2 16">Cytoplasm</location>
    </subcellularLocation>
</comment>
<dbReference type="InterPro" id="IPR014729">
    <property type="entry name" value="Rossmann-like_a/b/a_fold"/>
</dbReference>
<comment type="cofactor">
    <cofactor evidence="16">
        <name>Zn(2+)</name>
        <dbReference type="ChEBI" id="CHEBI:29105"/>
    </cofactor>
    <text evidence="16">Binds 1 zinc ion per subunit.</text>
</comment>
<accession>A0A1I5D9N6</accession>
<evidence type="ECO:0000256" key="7">
    <source>
        <dbReference type="ARBA" id="ARBA00022598"/>
    </source>
</evidence>
<keyword evidence="9 16" id="KW-0547">Nucleotide-binding</keyword>
<feature type="binding site" evidence="16">
    <location>
        <position position="147"/>
    </location>
    <ligand>
        <name>Zn(2+)</name>
        <dbReference type="ChEBI" id="CHEBI:29105"/>
    </ligand>
</feature>
<dbReference type="GO" id="GO:0005524">
    <property type="term" value="F:ATP binding"/>
    <property type="evidence" value="ECO:0007669"/>
    <property type="project" value="UniProtKB-UniRule"/>
</dbReference>
<evidence type="ECO:0000256" key="13">
    <source>
        <dbReference type="ARBA" id="ARBA00022917"/>
    </source>
</evidence>
<feature type="binding site" evidence="16">
    <location>
        <position position="160"/>
    </location>
    <ligand>
        <name>Zn(2+)</name>
        <dbReference type="ChEBI" id="CHEBI:29105"/>
    </ligand>
</feature>
<dbReference type="HAMAP" id="MF_00098">
    <property type="entry name" value="Met_tRNA_synth_type1"/>
    <property type="match status" value="1"/>
</dbReference>
<dbReference type="CDD" id="cd00814">
    <property type="entry name" value="MetRS_core"/>
    <property type="match status" value="1"/>
</dbReference>
<evidence type="ECO:0000256" key="9">
    <source>
        <dbReference type="ARBA" id="ARBA00022741"/>
    </source>
</evidence>
<dbReference type="NCBIfam" id="NF001100">
    <property type="entry name" value="PRK00133.1"/>
    <property type="match status" value="1"/>
</dbReference>
<dbReference type="InterPro" id="IPR015413">
    <property type="entry name" value="Methionyl/Leucyl_tRNA_Synth"/>
</dbReference>
<dbReference type="Pfam" id="PF09334">
    <property type="entry name" value="tRNA-synt_1g"/>
    <property type="match status" value="1"/>
</dbReference>
<dbReference type="InterPro" id="IPR009080">
    <property type="entry name" value="tRNAsynth_Ia_anticodon-bd"/>
</dbReference>
<keyword evidence="11 16" id="KW-0067">ATP-binding</keyword>
<comment type="function">
    <text evidence="1 16">Is required not only for elongation of protein synthesis but also for the initiation of all mRNA translation through initiator tRNA(fMet) aminoacylation.</text>
</comment>
<dbReference type="PANTHER" id="PTHR45765">
    <property type="entry name" value="METHIONINE--TRNA LIGASE"/>
    <property type="match status" value="1"/>
</dbReference>
<dbReference type="PROSITE" id="PS50886">
    <property type="entry name" value="TRBD"/>
    <property type="match status" value="1"/>
</dbReference>